<proteinExistence type="inferred from homology"/>
<sequence>MSAGEWAIRAEGVSKKFGLTLRQSMKYGMRDVGRKLFGRSSTTDVLREGEFWAVNDVGFELHPGEALGIMGVNGCGKTTLLRILNGVYAPDKGHVEVKGRVGALIAAGAGFAPMLTGRENVYVNGALLGLSTKEIDGLMDEIVAFSELGEFIDLPVKNYSSGMFVRLGFAIAAMSRPDILLMDEVLAVGDLNFQKKCYDHILQLKRNGTAIILVSHAPGAIWAVCDRGLFLDRGRVHVDGPIEDVIRAYDDQNSKNARESDIQFSQAEAHAQQIAKPQAGTVGPLEKSEKKPGTGDVTCTDFRVLTIDGNERVSELEFLQPFAIEVDVTVIRPIENFILRVVLDAVHYRNIVTLDNYEQGSPIPMLQPGKYVFKIRVPDQNFRPGAYAFNVSVVSKHVGTHLFLWWKCAHVVVLSPRHQFLYSEPNAVMHFDAEFTHRTLDGDK</sequence>
<dbReference type="Gene3D" id="2.70.50.60">
    <property type="entry name" value="abc- transporter (atp binding component) like domain"/>
    <property type="match status" value="1"/>
</dbReference>
<dbReference type="GO" id="GO:0005524">
    <property type="term" value="F:ATP binding"/>
    <property type="evidence" value="ECO:0007669"/>
    <property type="project" value="UniProtKB-KW"/>
</dbReference>
<evidence type="ECO:0000313" key="7">
    <source>
        <dbReference type="EMBL" id="OAP91005.1"/>
    </source>
</evidence>
<dbReference type="GO" id="GO:0016887">
    <property type="term" value="F:ATP hydrolysis activity"/>
    <property type="evidence" value="ECO:0007669"/>
    <property type="project" value="InterPro"/>
</dbReference>
<accession>A0A179BIA2</accession>
<keyword evidence="3" id="KW-0547">Nucleotide-binding</keyword>
<organism evidence="7">
    <name type="scientific">Rhizobium leguminosarum</name>
    <dbReference type="NCBI Taxonomy" id="384"/>
    <lineage>
        <taxon>Bacteria</taxon>
        <taxon>Pseudomonadati</taxon>
        <taxon>Pseudomonadota</taxon>
        <taxon>Alphaproteobacteria</taxon>
        <taxon>Hyphomicrobiales</taxon>
        <taxon>Rhizobiaceae</taxon>
        <taxon>Rhizobium/Agrobacterium group</taxon>
        <taxon>Rhizobium</taxon>
    </lineage>
</organism>
<feature type="domain" description="ABC transporter" evidence="6">
    <location>
        <begin position="27"/>
        <end position="258"/>
    </location>
</feature>
<dbReference type="PANTHER" id="PTHR46743:SF2">
    <property type="entry name" value="TEICHOIC ACIDS EXPORT ATP-BINDING PROTEIN TAGH"/>
    <property type="match status" value="1"/>
</dbReference>
<name>A0A179BIA2_RHILE</name>
<evidence type="ECO:0000256" key="1">
    <source>
        <dbReference type="ARBA" id="ARBA00005417"/>
    </source>
</evidence>
<dbReference type="PANTHER" id="PTHR46743">
    <property type="entry name" value="TEICHOIC ACIDS EXPORT ATP-BINDING PROTEIN TAGH"/>
    <property type="match status" value="1"/>
</dbReference>
<dbReference type="Pfam" id="PF14524">
    <property type="entry name" value="Wzt_C"/>
    <property type="match status" value="1"/>
</dbReference>
<comment type="caution">
    <text evidence="7">The sequence shown here is derived from an EMBL/GenBank/DDBJ whole genome shotgun (WGS) entry which is preliminary data.</text>
</comment>
<dbReference type="InterPro" id="IPR050683">
    <property type="entry name" value="Bact_Polysacc_Export_ATP-bd"/>
</dbReference>
<evidence type="ECO:0000256" key="3">
    <source>
        <dbReference type="ARBA" id="ARBA00022741"/>
    </source>
</evidence>
<dbReference type="InterPro" id="IPR015860">
    <property type="entry name" value="ABC_transpr_TagH-like"/>
</dbReference>
<dbReference type="EMBL" id="LWBS01000413">
    <property type="protein sequence ID" value="OAP91005.1"/>
    <property type="molecule type" value="Genomic_DNA"/>
</dbReference>
<dbReference type="PROSITE" id="PS00211">
    <property type="entry name" value="ABC_TRANSPORTER_1"/>
    <property type="match status" value="1"/>
</dbReference>
<dbReference type="AlphaFoldDB" id="A0A179BIA2"/>
<dbReference type="CDD" id="cd03220">
    <property type="entry name" value="ABC_KpsT_Wzt"/>
    <property type="match status" value="1"/>
</dbReference>
<dbReference type="GO" id="GO:0016020">
    <property type="term" value="C:membrane"/>
    <property type="evidence" value="ECO:0007669"/>
    <property type="project" value="InterPro"/>
</dbReference>
<dbReference type="SUPFAM" id="SSF52540">
    <property type="entry name" value="P-loop containing nucleoside triphosphate hydrolases"/>
    <property type="match status" value="1"/>
</dbReference>
<dbReference type="Gene3D" id="3.40.50.300">
    <property type="entry name" value="P-loop containing nucleotide triphosphate hydrolases"/>
    <property type="match status" value="1"/>
</dbReference>
<dbReference type="CDD" id="cd10147">
    <property type="entry name" value="Wzt_C-like"/>
    <property type="match status" value="1"/>
</dbReference>
<feature type="region of interest" description="Disordered" evidence="5">
    <location>
        <begin position="274"/>
        <end position="294"/>
    </location>
</feature>
<dbReference type="Pfam" id="PF00005">
    <property type="entry name" value="ABC_tran"/>
    <property type="match status" value="1"/>
</dbReference>
<dbReference type="SMART" id="SM00382">
    <property type="entry name" value="AAA"/>
    <property type="match status" value="1"/>
</dbReference>
<keyword evidence="4 7" id="KW-0067">ATP-binding</keyword>
<dbReference type="GO" id="GO:0140359">
    <property type="term" value="F:ABC-type transporter activity"/>
    <property type="evidence" value="ECO:0007669"/>
    <property type="project" value="InterPro"/>
</dbReference>
<evidence type="ECO:0000256" key="2">
    <source>
        <dbReference type="ARBA" id="ARBA00022448"/>
    </source>
</evidence>
<dbReference type="PROSITE" id="PS50893">
    <property type="entry name" value="ABC_TRANSPORTER_2"/>
    <property type="match status" value="1"/>
</dbReference>
<evidence type="ECO:0000259" key="6">
    <source>
        <dbReference type="PROSITE" id="PS50893"/>
    </source>
</evidence>
<evidence type="ECO:0000256" key="4">
    <source>
        <dbReference type="ARBA" id="ARBA00022840"/>
    </source>
</evidence>
<gene>
    <name evidence="7" type="ORF">A4U53_28600</name>
</gene>
<evidence type="ECO:0000256" key="5">
    <source>
        <dbReference type="SAM" id="MobiDB-lite"/>
    </source>
</evidence>
<dbReference type="InterPro" id="IPR003439">
    <property type="entry name" value="ABC_transporter-like_ATP-bd"/>
</dbReference>
<dbReference type="InterPro" id="IPR017871">
    <property type="entry name" value="ABC_transporter-like_CS"/>
</dbReference>
<protein>
    <submittedName>
        <fullName evidence="7">Sugar ABC transporter ATP-binding protein</fullName>
    </submittedName>
</protein>
<dbReference type="InterPro" id="IPR029439">
    <property type="entry name" value="Wzt_C"/>
</dbReference>
<comment type="similarity">
    <text evidence="1">Belongs to the ABC transporter superfamily.</text>
</comment>
<keyword evidence="2" id="KW-0813">Transport</keyword>
<reference evidence="7" key="1">
    <citation type="submission" date="2016-04" db="EMBL/GenBank/DDBJ databases">
        <title>Fast-growing isolate from the root nodules of Vavilovia formosa.</title>
        <authorList>
            <person name="Kimeklis A."/>
            <person name="Safronova V."/>
            <person name="Belimov A."/>
            <person name="Andronov E."/>
        </authorList>
    </citation>
    <scope>NUCLEOTIDE SEQUENCE [LARGE SCALE GENOMIC DNA]</scope>
    <source>
        <strain evidence="7">Vaf-46</strain>
    </source>
</reference>
<dbReference type="InterPro" id="IPR003593">
    <property type="entry name" value="AAA+_ATPase"/>
</dbReference>
<dbReference type="InterPro" id="IPR027417">
    <property type="entry name" value="P-loop_NTPase"/>
</dbReference>